<evidence type="ECO:0000256" key="3">
    <source>
        <dbReference type="ARBA" id="ARBA00022603"/>
    </source>
</evidence>
<keyword evidence="1" id="KW-0963">Cytoplasm</keyword>
<dbReference type="InterPro" id="IPR002052">
    <property type="entry name" value="DNA_methylase_N6_adenine_CS"/>
</dbReference>
<feature type="domain" description="RlmG N-terminal" evidence="6">
    <location>
        <begin position="30"/>
        <end position="213"/>
    </location>
</feature>
<evidence type="ECO:0000256" key="1">
    <source>
        <dbReference type="ARBA" id="ARBA00022490"/>
    </source>
</evidence>
<accession>B0RBI5</accession>
<dbReference type="EMBL" id="AM849034">
    <property type="protein sequence ID" value="CAQ02881.1"/>
    <property type="molecule type" value="Genomic_DNA"/>
</dbReference>
<dbReference type="InterPro" id="IPR058679">
    <property type="entry name" value="RlmG_N"/>
</dbReference>
<keyword evidence="4 7" id="KW-0808">Transferase</keyword>
<dbReference type="Gene3D" id="3.40.50.150">
    <property type="entry name" value="Vaccinia Virus protein VP39"/>
    <property type="match status" value="2"/>
</dbReference>
<evidence type="ECO:0000256" key="2">
    <source>
        <dbReference type="ARBA" id="ARBA00022552"/>
    </source>
</evidence>
<dbReference type="CDD" id="cd02440">
    <property type="entry name" value="AdoMet_MTases"/>
    <property type="match status" value="1"/>
</dbReference>
<evidence type="ECO:0000313" key="8">
    <source>
        <dbReference type="Proteomes" id="UP000001318"/>
    </source>
</evidence>
<dbReference type="HOGENOM" id="CLU_040288_2_0_11"/>
<dbReference type="eggNOG" id="COG2813">
    <property type="taxonomic scope" value="Bacteria"/>
</dbReference>
<keyword evidence="8" id="KW-1185">Reference proteome</keyword>
<dbReference type="Proteomes" id="UP000001318">
    <property type="component" value="Chromosome"/>
</dbReference>
<dbReference type="GeneID" id="29471794"/>
<evidence type="ECO:0000259" key="6">
    <source>
        <dbReference type="Pfam" id="PF26049"/>
    </source>
</evidence>
<reference evidence="7 8" key="1">
    <citation type="journal article" date="2008" name="J. Bacteriol.">
        <title>Genome of the actinomycete plant pathogen Clavibacter michiganensis subsp. sepedonicus suggests recent niche adaptation.</title>
        <authorList>
            <person name="Bentley S.D."/>
            <person name="Corton C."/>
            <person name="Brown S.E."/>
            <person name="Barron A."/>
            <person name="Clark L."/>
            <person name="Doggett J."/>
            <person name="Harris B."/>
            <person name="Ormond D."/>
            <person name="Quail M.A."/>
            <person name="May G."/>
            <person name="Francis D."/>
            <person name="Knudson D."/>
            <person name="Parkhill J."/>
            <person name="Ishimaru C.A."/>
        </authorList>
    </citation>
    <scope>NUCLEOTIDE SEQUENCE [LARGE SCALE GENOMIC DNA]</scope>
    <source>
        <strain evidence="8">ATCC 33113 / DSM 20744 / JCM 9667 / LMG 2889 / ICMP 2535 / C-1</strain>
    </source>
</reference>
<dbReference type="RefSeq" id="WP_012300040.1">
    <property type="nucleotide sequence ID" value="NC_010407.1"/>
</dbReference>
<organism evidence="7 8">
    <name type="scientific">Clavibacter sepedonicus</name>
    <name type="common">Clavibacter michiganensis subsp. sepedonicus</name>
    <dbReference type="NCBI Taxonomy" id="31964"/>
    <lineage>
        <taxon>Bacteria</taxon>
        <taxon>Bacillati</taxon>
        <taxon>Actinomycetota</taxon>
        <taxon>Actinomycetes</taxon>
        <taxon>Micrococcales</taxon>
        <taxon>Microbacteriaceae</taxon>
        <taxon>Clavibacter</taxon>
    </lineage>
</organism>
<dbReference type="GO" id="GO:0006364">
    <property type="term" value="P:rRNA processing"/>
    <property type="evidence" value="ECO:0007669"/>
    <property type="project" value="UniProtKB-KW"/>
</dbReference>
<keyword evidence="3" id="KW-0489">Methyltransferase</keyword>
<dbReference type="PROSITE" id="PS00092">
    <property type="entry name" value="N6_MTASE"/>
    <property type="match status" value="1"/>
</dbReference>
<evidence type="ECO:0000259" key="5">
    <source>
        <dbReference type="Pfam" id="PF05175"/>
    </source>
</evidence>
<dbReference type="InterPro" id="IPR007848">
    <property type="entry name" value="Small_mtfrase_dom"/>
</dbReference>
<dbReference type="SUPFAM" id="SSF53335">
    <property type="entry name" value="S-adenosyl-L-methionine-dependent methyltransferases"/>
    <property type="match status" value="1"/>
</dbReference>
<dbReference type="GO" id="GO:0032259">
    <property type="term" value="P:methylation"/>
    <property type="evidence" value="ECO:0007669"/>
    <property type="project" value="UniProtKB-KW"/>
</dbReference>
<evidence type="ECO:0000256" key="4">
    <source>
        <dbReference type="ARBA" id="ARBA00022679"/>
    </source>
</evidence>
<dbReference type="AlphaFoldDB" id="B0RBI5"/>
<dbReference type="GO" id="GO:0008757">
    <property type="term" value="F:S-adenosylmethionine-dependent methyltransferase activity"/>
    <property type="evidence" value="ECO:0007669"/>
    <property type="project" value="InterPro"/>
</dbReference>
<dbReference type="STRING" id="31964.CMS2810"/>
<dbReference type="InterPro" id="IPR029063">
    <property type="entry name" value="SAM-dependent_MTases_sf"/>
</dbReference>
<dbReference type="InterPro" id="IPR046977">
    <property type="entry name" value="RsmC/RlmG"/>
</dbReference>
<protein>
    <submittedName>
        <fullName evidence="7">Methyl transferase</fullName>
    </submittedName>
</protein>
<keyword evidence="2" id="KW-0698">rRNA processing</keyword>
<dbReference type="KEGG" id="cms:CMS2810"/>
<dbReference type="GO" id="GO:0003676">
    <property type="term" value="F:nucleic acid binding"/>
    <property type="evidence" value="ECO:0007669"/>
    <property type="project" value="InterPro"/>
</dbReference>
<dbReference type="PANTHER" id="PTHR47816">
    <property type="entry name" value="RIBOSOMAL RNA SMALL SUBUNIT METHYLTRANSFERASE C"/>
    <property type="match status" value="1"/>
</dbReference>
<sequence length="418" mass="43345">MSDAPAAAPDAAAPDAARVSAADDLLDLGALRRRPDVEAENLFAVDAADRLLLDELVALLAAASADGRPLRPEDVVVIGDHYGALALGAAAALRRAGAADPVRIRVHQDALASETALRLNAELIGETAEIAHHGLDAALAAHARVVIARLPCSLDALDEWAGVVAGAAADDVTVLAGGRVKHMTPAMTDVLRRRFGDVHATLARQKSRILVAREPVRPAAAADADAAYPRSESHPDLGLEVRAHGAAFAGARIDIGTRFLLSFLPDLPEDARVAVDLGCGTGVIASAVALARPGIRVIATDQSWAAVDSARATVAANGVAEWVTVVRDDAGSTVPDGSADLVLLNPPFHTGATVHAGLAPRLFAAAARMLRPGGQLWTVYNSPLGYRPQLTRIVGPTREAGRNAKFTVAVSTKPDHRA</sequence>
<name>B0RBI5_CLASE</name>
<evidence type="ECO:0000313" key="7">
    <source>
        <dbReference type="EMBL" id="CAQ02881.1"/>
    </source>
</evidence>
<dbReference type="Pfam" id="PF26049">
    <property type="entry name" value="RLMG_N"/>
    <property type="match status" value="1"/>
</dbReference>
<dbReference type="PANTHER" id="PTHR47816:SF5">
    <property type="entry name" value="RIBOSOMAL RNA LARGE SUBUNIT METHYLTRANSFERASE G"/>
    <property type="match status" value="1"/>
</dbReference>
<feature type="domain" description="Methyltransferase small" evidence="5">
    <location>
        <begin position="239"/>
        <end position="408"/>
    </location>
</feature>
<dbReference type="GO" id="GO:0008170">
    <property type="term" value="F:N-methyltransferase activity"/>
    <property type="evidence" value="ECO:0007669"/>
    <property type="project" value="UniProtKB-ARBA"/>
</dbReference>
<dbReference type="Pfam" id="PF05175">
    <property type="entry name" value="MTS"/>
    <property type="match status" value="1"/>
</dbReference>
<gene>
    <name evidence="7" type="ordered locus">CMS2810</name>
</gene>
<proteinExistence type="predicted"/>